<gene>
    <name evidence="3" type="ORF">EZS27_039053</name>
</gene>
<name>A0A5J4PKR2_9ZZZZ</name>
<organism evidence="3">
    <name type="scientific">termite gut metagenome</name>
    <dbReference type="NCBI Taxonomy" id="433724"/>
    <lineage>
        <taxon>unclassified sequences</taxon>
        <taxon>metagenomes</taxon>
        <taxon>organismal metagenomes</taxon>
    </lineage>
</organism>
<feature type="region of interest" description="Disordered" evidence="1">
    <location>
        <begin position="293"/>
        <end position="312"/>
    </location>
</feature>
<feature type="non-terminal residue" evidence="3">
    <location>
        <position position="312"/>
    </location>
</feature>
<dbReference type="AlphaFoldDB" id="A0A5J4PKR2"/>
<dbReference type="Gene3D" id="2.60.40.3620">
    <property type="match status" value="1"/>
</dbReference>
<dbReference type="Pfam" id="PF14292">
    <property type="entry name" value="SusE"/>
    <property type="match status" value="1"/>
</dbReference>
<sequence>CNDDGEIRNTLVTSVKKLYEPNNDKSVVLQSSASATLYFEWEHAKAEDGGMVLYEIVFDREGGNFSEPVYRMASDNNGGYNHVTITHKQLNKIAAMMDIESSATGKFIWTIFSSKGINEVKAEETRTIEITRLAGFADVPIDVYVTGEGSEGGNDLSKAVKMKAIAGGEFEVYTKLTAGQSLYFADAIVGTPRQIYADGELLKENGTSTVGKTGIYRIELDFNVGSAVYTEVTRLGLFFSPSDAIIFDLDYTGYGVWKASGKPVTFKPESWGGDQRYKFRMFQSKGGVEEEIEWGTLNGTDSAPNSSSPDSY</sequence>
<feature type="non-terminal residue" evidence="3">
    <location>
        <position position="1"/>
    </location>
</feature>
<protein>
    <recommendedName>
        <fullName evidence="2">SusE outer membrane protein domain-containing protein</fullName>
    </recommendedName>
</protein>
<feature type="compositionally biased region" description="Polar residues" evidence="1">
    <location>
        <begin position="297"/>
        <end position="312"/>
    </location>
</feature>
<comment type="caution">
    <text evidence="3">The sequence shown here is derived from an EMBL/GenBank/DDBJ whole genome shotgun (WGS) entry which is preliminary data.</text>
</comment>
<dbReference type="InterPro" id="IPR025970">
    <property type="entry name" value="SusE"/>
</dbReference>
<evidence type="ECO:0000259" key="2">
    <source>
        <dbReference type="Pfam" id="PF14292"/>
    </source>
</evidence>
<feature type="domain" description="SusE outer membrane protein" evidence="2">
    <location>
        <begin position="10"/>
        <end position="111"/>
    </location>
</feature>
<proteinExistence type="predicted"/>
<dbReference type="EMBL" id="SNRY01007937">
    <property type="protein sequence ID" value="KAA6309460.1"/>
    <property type="molecule type" value="Genomic_DNA"/>
</dbReference>
<reference evidence="3" key="1">
    <citation type="submission" date="2019-03" db="EMBL/GenBank/DDBJ databases">
        <title>Single cell metagenomics reveals metabolic interactions within the superorganism composed of flagellate Streblomastix strix and complex community of Bacteroidetes bacteria on its surface.</title>
        <authorList>
            <person name="Treitli S.C."/>
            <person name="Kolisko M."/>
            <person name="Husnik F."/>
            <person name="Keeling P."/>
            <person name="Hampl V."/>
        </authorList>
    </citation>
    <scope>NUCLEOTIDE SEQUENCE</scope>
    <source>
        <strain evidence="3">STM</strain>
    </source>
</reference>
<evidence type="ECO:0000313" key="3">
    <source>
        <dbReference type="EMBL" id="KAA6309460.1"/>
    </source>
</evidence>
<evidence type="ECO:0000256" key="1">
    <source>
        <dbReference type="SAM" id="MobiDB-lite"/>
    </source>
</evidence>
<accession>A0A5J4PKR2</accession>